<dbReference type="InterPro" id="IPR010982">
    <property type="entry name" value="Lambda_DNA-bd_dom_sf"/>
</dbReference>
<dbReference type="Proteomes" id="UP000192903">
    <property type="component" value="Unassembled WGS sequence"/>
</dbReference>
<dbReference type="Gene3D" id="3.40.50.2300">
    <property type="match status" value="2"/>
</dbReference>
<dbReference type="InterPro" id="IPR028082">
    <property type="entry name" value="Peripla_BP_I"/>
</dbReference>
<dbReference type="STRING" id="464029.SAMN02982989_5375"/>
<reference evidence="6" key="1">
    <citation type="submission" date="2017-04" db="EMBL/GenBank/DDBJ databases">
        <authorList>
            <person name="Varghese N."/>
            <person name="Submissions S."/>
        </authorList>
    </citation>
    <scope>NUCLEOTIDE SEQUENCE [LARGE SCALE GENOMIC DNA]</scope>
    <source>
        <strain evidence="6">B4P</strain>
    </source>
</reference>
<keyword evidence="3" id="KW-0804">Transcription</keyword>
<dbReference type="AlphaFoldDB" id="A0A1X7DDE8"/>
<dbReference type="RefSeq" id="WP_143531502.1">
    <property type="nucleotide sequence ID" value="NZ_FXAF01000002.1"/>
</dbReference>
<dbReference type="SMART" id="SM00354">
    <property type="entry name" value="HTH_LACI"/>
    <property type="match status" value="1"/>
</dbReference>
<dbReference type="GO" id="GO:0003700">
    <property type="term" value="F:DNA-binding transcription factor activity"/>
    <property type="evidence" value="ECO:0007669"/>
    <property type="project" value="TreeGrafter"/>
</dbReference>
<name>A0A1X7DDE8_9HYPH</name>
<dbReference type="GO" id="GO:0000976">
    <property type="term" value="F:transcription cis-regulatory region binding"/>
    <property type="evidence" value="ECO:0007669"/>
    <property type="project" value="TreeGrafter"/>
</dbReference>
<organism evidence="5 6">
    <name type="scientific">Xaviernesmea oryzae</name>
    <dbReference type="NCBI Taxonomy" id="464029"/>
    <lineage>
        <taxon>Bacteria</taxon>
        <taxon>Pseudomonadati</taxon>
        <taxon>Pseudomonadota</taxon>
        <taxon>Alphaproteobacteria</taxon>
        <taxon>Hyphomicrobiales</taxon>
        <taxon>Rhizobiaceae</taxon>
        <taxon>Rhizobium/Agrobacterium group</taxon>
        <taxon>Xaviernesmea</taxon>
    </lineage>
</organism>
<proteinExistence type="predicted"/>
<dbReference type="PROSITE" id="PS50932">
    <property type="entry name" value="HTH_LACI_2"/>
    <property type="match status" value="1"/>
</dbReference>
<keyword evidence="2" id="KW-0238">DNA-binding</keyword>
<sequence length="348" mass="37623">MAGKATQAETLAKRVSIADVAKLAGCAPATVSRRLNNPEIVSPSVVESIDHAIQALGYVRNGSARQLRSSRSHLVGAIIPTIRHSIYAEMLAGLQQSLERNGFALIYSTSEYDLDEEYKQALTLVERGIEALVLVGTRHRSKTFDLLNTHNVSCAVTYALQKDFNYTSIGFDNYRAAALAAQRLWALGHRTFGMIAGITTNNDRAQARVAGFTDTLLGLGATRDDVIIREAPYQIGAGRQMMASLLVAAPQISAVFCGSDVLAIGAMSELRSQGISVPDRCSIIGFDNLEIAAYVDPPLSTLNVPAYEMGVETGEWVVRSEPGKVIPRKVELDVEYVERGTTAKAPPR</sequence>
<dbReference type="PANTHER" id="PTHR30146:SF138">
    <property type="entry name" value="TRANSCRIPTIONAL REGULATORY PROTEIN"/>
    <property type="match status" value="1"/>
</dbReference>
<evidence type="ECO:0000313" key="5">
    <source>
        <dbReference type="EMBL" id="SMF12846.1"/>
    </source>
</evidence>
<dbReference type="Pfam" id="PF13377">
    <property type="entry name" value="Peripla_BP_3"/>
    <property type="match status" value="1"/>
</dbReference>
<evidence type="ECO:0000256" key="1">
    <source>
        <dbReference type="ARBA" id="ARBA00023015"/>
    </source>
</evidence>
<dbReference type="CDD" id="cd06273">
    <property type="entry name" value="PBP1_LacI-like"/>
    <property type="match status" value="1"/>
</dbReference>
<keyword evidence="6" id="KW-1185">Reference proteome</keyword>
<dbReference type="Gene3D" id="1.10.260.40">
    <property type="entry name" value="lambda repressor-like DNA-binding domains"/>
    <property type="match status" value="1"/>
</dbReference>
<protein>
    <submittedName>
        <fullName evidence="5">Transcriptional regulator, LacI family</fullName>
    </submittedName>
</protein>
<feature type="domain" description="HTH lacI-type" evidence="4">
    <location>
        <begin position="15"/>
        <end position="69"/>
    </location>
</feature>
<dbReference type="SUPFAM" id="SSF47413">
    <property type="entry name" value="lambda repressor-like DNA-binding domains"/>
    <property type="match status" value="1"/>
</dbReference>
<dbReference type="InterPro" id="IPR000843">
    <property type="entry name" value="HTH_LacI"/>
</dbReference>
<dbReference type="CDD" id="cd01392">
    <property type="entry name" value="HTH_LacI"/>
    <property type="match status" value="1"/>
</dbReference>
<dbReference type="PANTHER" id="PTHR30146">
    <property type="entry name" value="LACI-RELATED TRANSCRIPTIONAL REPRESSOR"/>
    <property type="match status" value="1"/>
</dbReference>
<dbReference type="Pfam" id="PF00356">
    <property type="entry name" value="LacI"/>
    <property type="match status" value="1"/>
</dbReference>
<dbReference type="OrthoDB" id="8433438at2"/>
<dbReference type="EMBL" id="FXAF01000002">
    <property type="protein sequence ID" value="SMF12846.1"/>
    <property type="molecule type" value="Genomic_DNA"/>
</dbReference>
<accession>A0A1X7DDE8</accession>
<evidence type="ECO:0000259" key="4">
    <source>
        <dbReference type="PROSITE" id="PS50932"/>
    </source>
</evidence>
<evidence type="ECO:0000256" key="3">
    <source>
        <dbReference type="ARBA" id="ARBA00023163"/>
    </source>
</evidence>
<keyword evidence="1" id="KW-0805">Transcription regulation</keyword>
<evidence type="ECO:0000256" key="2">
    <source>
        <dbReference type="ARBA" id="ARBA00023125"/>
    </source>
</evidence>
<evidence type="ECO:0000313" key="6">
    <source>
        <dbReference type="Proteomes" id="UP000192903"/>
    </source>
</evidence>
<gene>
    <name evidence="5" type="ORF">SAMN02982989_5375</name>
</gene>
<dbReference type="SUPFAM" id="SSF53822">
    <property type="entry name" value="Periplasmic binding protein-like I"/>
    <property type="match status" value="1"/>
</dbReference>
<dbReference type="InterPro" id="IPR046335">
    <property type="entry name" value="LacI/GalR-like_sensor"/>
</dbReference>